<keyword evidence="1" id="KW-0472">Membrane</keyword>
<gene>
    <name evidence="2" type="ORF">J2X06_002575</name>
</gene>
<evidence type="ECO:0000313" key="2">
    <source>
        <dbReference type="EMBL" id="MDR7135366.1"/>
    </source>
</evidence>
<keyword evidence="1" id="KW-0812">Transmembrane</keyword>
<evidence type="ECO:0000256" key="1">
    <source>
        <dbReference type="SAM" id="Phobius"/>
    </source>
</evidence>
<name>A0ABU1WCQ1_9GAMM</name>
<comment type="caution">
    <text evidence="2">The sequence shown here is derived from an EMBL/GenBank/DDBJ whole genome shotgun (WGS) entry which is preliminary data.</text>
</comment>
<sequence length="40" mass="4252">MKSAAPKSAVSKYSDKLERIERSMMGAALVAAVLWAVMPG</sequence>
<protein>
    <submittedName>
        <fullName evidence="2">Uncharacterized protein</fullName>
    </submittedName>
</protein>
<reference evidence="2 3" key="1">
    <citation type="submission" date="2023-07" db="EMBL/GenBank/DDBJ databases">
        <title>Sorghum-associated microbial communities from plants grown in Nebraska, USA.</title>
        <authorList>
            <person name="Schachtman D."/>
        </authorList>
    </citation>
    <scope>NUCLEOTIDE SEQUENCE [LARGE SCALE GENOMIC DNA]</scope>
    <source>
        <strain evidence="2 3">BE198</strain>
    </source>
</reference>
<feature type="transmembrane region" description="Helical" evidence="1">
    <location>
        <begin position="20"/>
        <end position="38"/>
    </location>
</feature>
<evidence type="ECO:0000313" key="3">
    <source>
        <dbReference type="Proteomes" id="UP001251524"/>
    </source>
</evidence>
<organism evidence="2 3">
    <name type="scientific">Lysobacter niastensis</name>
    <dbReference type="NCBI Taxonomy" id="380629"/>
    <lineage>
        <taxon>Bacteria</taxon>
        <taxon>Pseudomonadati</taxon>
        <taxon>Pseudomonadota</taxon>
        <taxon>Gammaproteobacteria</taxon>
        <taxon>Lysobacterales</taxon>
        <taxon>Lysobacteraceae</taxon>
        <taxon>Lysobacter</taxon>
    </lineage>
</organism>
<keyword evidence="1" id="KW-1133">Transmembrane helix</keyword>
<keyword evidence="3" id="KW-1185">Reference proteome</keyword>
<dbReference type="Proteomes" id="UP001251524">
    <property type="component" value="Unassembled WGS sequence"/>
</dbReference>
<accession>A0ABU1WCQ1</accession>
<dbReference type="EMBL" id="JAVDVY010000002">
    <property type="protein sequence ID" value="MDR7135366.1"/>
    <property type="molecule type" value="Genomic_DNA"/>
</dbReference>
<dbReference type="RefSeq" id="WP_310062995.1">
    <property type="nucleotide sequence ID" value="NZ_JAVDVY010000002.1"/>
</dbReference>
<proteinExistence type="predicted"/>